<evidence type="ECO:0000313" key="1">
    <source>
        <dbReference type="EMBL" id="QKF84560.1"/>
    </source>
</evidence>
<name>A0AAE7EAG5_9BACT</name>
<protein>
    <submittedName>
        <fullName evidence="1">Phage head-tail connector protein</fullName>
    </submittedName>
</protein>
<accession>A0AAE7EAG5</accession>
<reference evidence="1 2" key="1">
    <citation type="submission" date="2020-05" db="EMBL/GenBank/DDBJ databases">
        <title>Complete genome sequencing of Campylobacter and Arcobacter type strains.</title>
        <authorList>
            <person name="Miller W.G."/>
            <person name="Yee E."/>
        </authorList>
    </citation>
    <scope>NUCLEOTIDE SEQUENCE [LARGE SCALE GENOMIC DNA]</scope>
    <source>
        <strain evidence="1 2">LMG 6451</strain>
    </source>
</reference>
<dbReference type="RefSeq" id="WP_018713758.1">
    <property type="nucleotide sequence ID" value="NZ_CP053832.1"/>
</dbReference>
<dbReference type="InterPro" id="IPR021146">
    <property type="entry name" value="Phage_gp6-like_head-tail"/>
</dbReference>
<dbReference type="EMBL" id="CP053832">
    <property type="protein sequence ID" value="QKF84560.1"/>
    <property type="molecule type" value="Genomic_DNA"/>
</dbReference>
<dbReference type="Proteomes" id="UP000509722">
    <property type="component" value="Chromosome"/>
</dbReference>
<proteinExistence type="predicted"/>
<organism evidence="1 2">
    <name type="scientific">Campylobacter ureolyticus</name>
    <dbReference type="NCBI Taxonomy" id="827"/>
    <lineage>
        <taxon>Bacteria</taxon>
        <taxon>Pseudomonadati</taxon>
        <taxon>Campylobacterota</taxon>
        <taxon>Epsilonproteobacteria</taxon>
        <taxon>Campylobacterales</taxon>
        <taxon>Campylobacteraceae</taxon>
        <taxon>Campylobacter</taxon>
    </lineage>
</organism>
<dbReference type="Gene3D" id="1.10.3230.30">
    <property type="entry name" value="Phage gp6-like head-tail connector protein"/>
    <property type="match status" value="1"/>
</dbReference>
<dbReference type="AlphaFoldDB" id="A0AAE7EAG5"/>
<dbReference type="GeneID" id="77175987"/>
<gene>
    <name evidence="1" type="ORF">CURT_1082</name>
</gene>
<evidence type="ECO:0000313" key="2">
    <source>
        <dbReference type="Proteomes" id="UP000509722"/>
    </source>
</evidence>
<dbReference type="Pfam" id="PF05135">
    <property type="entry name" value="Phage_connect_1"/>
    <property type="match status" value="1"/>
</dbReference>
<dbReference type="InterPro" id="IPR006450">
    <property type="entry name" value="Phage_HK97_gp6-like"/>
</dbReference>
<sequence>MKLTKTPLKNDKLISVDEFKLWARIDNDEEDELLDELLESAINFFELKTNRVLKRAKFKAVLENEKVFFGECDEIKILSGDIEIKTEYGATCFSRSGEVSFVCGYEKVPLMIKLWIKNFALNLYENRVNDYKNDTVISYFRIKEF</sequence>
<dbReference type="NCBIfam" id="TIGR01560">
    <property type="entry name" value="put_DNA_pack"/>
    <property type="match status" value="1"/>
</dbReference>